<keyword evidence="3" id="KW-1185">Reference proteome</keyword>
<dbReference type="SUPFAM" id="SSF51735">
    <property type="entry name" value="NAD(P)-binding Rossmann-fold domains"/>
    <property type="match status" value="1"/>
</dbReference>
<evidence type="ECO:0000256" key="1">
    <source>
        <dbReference type="ARBA" id="ARBA00023002"/>
    </source>
</evidence>
<dbReference type="PANTHER" id="PTHR43157:SF31">
    <property type="entry name" value="PHOSPHATIDYLINOSITOL-GLYCAN BIOSYNTHESIS CLASS F PROTEIN"/>
    <property type="match status" value="1"/>
</dbReference>
<dbReference type="OrthoDB" id="191139at2759"/>
<dbReference type="AlphaFoldDB" id="A0A9P0JJT0"/>
<name>A0A9P0JJT0_ACAOB</name>
<evidence type="ECO:0000313" key="2">
    <source>
        <dbReference type="EMBL" id="CAH1956017.1"/>
    </source>
</evidence>
<comment type="caution">
    <text evidence="2">The sequence shown here is derived from an EMBL/GenBank/DDBJ whole genome shotgun (WGS) entry which is preliminary data.</text>
</comment>
<dbReference type="Gene3D" id="3.40.50.720">
    <property type="entry name" value="NAD(P)-binding Rossmann-like Domain"/>
    <property type="match status" value="1"/>
</dbReference>
<keyword evidence="1" id="KW-0560">Oxidoreductase</keyword>
<organism evidence="2 3">
    <name type="scientific">Acanthoscelides obtectus</name>
    <name type="common">Bean weevil</name>
    <name type="synonym">Bruchus obtectus</name>
    <dbReference type="NCBI Taxonomy" id="200917"/>
    <lineage>
        <taxon>Eukaryota</taxon>
        <taxon>Metazoa</taxon>
        <taxon>Ecdysozoa</taxon>
        <taxon>Arthropoda</taxon>
        <taxon>Hexapoda</taxon>
        <taxon>Insecta</taxon>
        <taxon>Pterygota</taxon>
        <taxon>Neoptera</taxon>
        <taxon>Endopterygota</taxon>
        <taxon>Coleoptera</taxon>
        <taxon>Polyphaga</taxon>
        <taxon>Cucujiformia</taxon>
        <taxon>Chrysomeloidea</taxon>
        <taxon>Chrysomelidae</taxon>
        <taxon>Bruchinae</taxon>
        <taxon>Bruchini</taxon>
        <taxon>Acanthoscelides</taxon>
    </lineage>
</organism>
<dbReference type="Proteomes" id="UP001152888">
    <property type="component" value="Unassembled WGS sequence"/>
</dbReference>
<reference evidence="2" key="1">
    <citation type="submission" date="2022-03" db="EMBL/GenBank/DDBJ databases">
        <authorList>
            <person name="Sayadi A."/>
        </authorList>
    </citation>
    <scope>NUCLEOTIDE SEQUENCE</scope>
</reference>
<protein>
    <submittedName>
        <fullName evidence="2">Uncharacterized protein</fullName>
    </submittedName>
</protein>
<dbReference type="InterPro" id="IPR036291">
    <property type="entry name" value="NAD(P)-bd_dom_sf"/>
</dbReference>
<proteinExistence type="predicted"/>
<dbReference type="EMBL" id="CAKOFQ010006663">
    <property type="protein sequence ID" value="CAH1956017.1"/>
    <property type="molecule type" value="Genomic_DNA"/>
</dbReference>
<dbReference type="PANTHER" id="PTHR43157">
    <property type="entry name" value="PHOSPHATIDYLINOSITOL-GLYCAN BIOSYNTHESIS CLASS F PROTEIN-RELATED"/>
    <property type="match status" value="1"/>
</dbReference>
<dbReference type="GO" id="GO:0016491">
    <property type="term" value="F:oxidoreductase activity"/>
    <property type="evidence" value="ECO:0007669"/>
    <property type="project" value="UniProtKB-KW"/>
</dbReference>
<evidence type="ECO:0000313" key="3">
    <source>
        <dbReference type="Proteomes" id="UP001152888"/>
    </source>
</evidence>
<sequence>MIISQIFAEELKLSNITSNYLHPGMTSTDFLVSDAENDPFGRFKRNATLEVLKCTTKDVKTAAHMQVFVATSPTLKKVTGKYFADYVVHRPPSVLEDKVFCRAIWEESKRLVGLR</sequence>
<gene>
    <name evidence="2" type="ORF">ACAOBT_LOCUS1373</name>
</gene>
<accession>A0A9P0JJT0</accession>